<reference evidence="2 3" key="1">
    <citation type="submission" date="2019-01" db="EMBL/GenBank/DDBJ databases">
        <title>Draft genome sequences of three monokaryotic isolates of the white-rot basidiomycete fungus Dichomitus squalens.</title>
        <authorList>
            <consortium name="DOE Joint Genome Institute"/>
            <person name="Lopez S.C."/>
            <person name="Andreopoulos B."/>
            <person name="Pangilinan J."/>
            <person name="Lipzen A."/>
            <person name="Riley R."/>
            <person name="Ahrendt S."/>
            <person name="Ng V."/>
            <person name="Barry K."/>
            <person name="Daum C."/>
            <person name="Grigoriev I.V."/>
            <person name="Hilden K.S."/>
            <person name="Makela M.R."/>
            <person name="de Vries R.P."/>
        </authorList>
    </citation>
    <scope>NUCLEOTIDE SEQUENCE [LARGE SCALE GENOMIC DNA]</scope>
    <source>
        <strain evidence="2 3">CBS 464.89</strain>
    </source>
</reference>
<evidence type="ECO:0000256" key="1">
    <source>
        <dbReference type="SAM" id="MobiDB-lite"/>
    </source>
</evidence>
<feature type="region of interest" description="Disordered" evidence="1">
    <location>
        <begin position="125"/>
        <end position="165"/>
    </location>
</feature>
<name>A0A4Q9QA57_9APHY</name>
<feature type="compositionally biased region" description="Polar residues" evidence="1">
    <location>
        <begin position="150"/>
        <end position="164"/>
    </location>
</feature>
<gene>
    <name evidence="2" type="ORF">BD310DRAFT_397549</name>
</gene>
<sequence length="202" mass="21764">MCVCLPPGGTCISMCVGAHTLGSWRSSRTQRPGSRRPAKGVSKPARTRTREWDCVHGTTDGQPSVRLGEEHAPRAVGSHSGQLPPGAGRDCACAGSLDSDRVAALDRPGSHVILRLAGADERVRRSTSTSAHLPLSDASRSSPRRCSCSWGQTSTARTHSTPRASRTGLGKWMHFCDALRLIKTVCIIHFRLIFWCAMAKHA</sequence>
<protein>
    <submittedName>
        <fullName evidence="2">Uncharacterized protein</fullName>
    </submittedName>
</protein>
<accession>A0A4Q9QA57</accession>
<evidence type="ECO:0000313" key="3">
    <source>
        <dbReference type="Proteomes" id="UP000292082"/>
    </source>
</evidence>
<organism evidence="2 3">
    <name type="scientific">Dichomitus squalens</name>
    <dbReference type="NCBI Taxonomy" id="114155"/>
    <lineage>
        <taxon>Eukaryota</taxon>
        <taxon>Fungi</taxon>
        <taxon>Dikarya</taxon>
        <taxon>Basidiomycota</taxon>
        <taxon>Agaricomycotina</taxon>
        <taxon>Agaricomycetes</taxon>
        <taxon>Polyporales</taxon>
        <taxon>Polyporaceae</taxon>
        <taxon>Dichomitus</taxon>
    </lineage>
</organism>
<dbReference type="AlphaFoldDB" id="A0A4Q9QA57"/>
<feature type="compositionally biased region" description="Low complexity" evidence="1">
    <location>
        <begin position="139"/>
        <end position="149"/>
    </location>
</feature>
<proteinExistence type="predicted"/>
<keyword evidence="3" id="KW-1185">Reference proteome</keyword>
<evidence type="ECO:0000313" key="2">
    <source>
        <dbReference type="EMBL" id="TBU64435.1"/>
    </source>
</evidence>
<feature type="region of interest" description="Disordered" evidence="1">
    <location>
        <begin position="24"/>
        <end position="49"/>
    </location>
</feature>
<dbReference type="EMBL" id="ML145086">
    <property type="protein sequence ID" value="TBU64435.1"/>
    <property type="molecule type" value="Genomic_DNA"/>
</dbReference>
<dbReference type="Proteomes" id="UP000292082">
    <property type="component" value="Unassembled WGS sequence"/>
</dbReference>